<keyword evidence="5" id="KW-0539">Nucleus</keyword>
<accession>A0A0N4V3V1</accession>
<proteinExistence type="predicted"/>
<reference evidence="8 9" key="2">
    <citation type="submission" date="2018-10" db="EMBL/GenBank/DDBJ databases">
        <authorList>
            <consortium name="Pathogen Informatics"/>
        </authorList>
    </citation>
    <scope>NUCLEOTIDE SEQUENCE [LARGE SCALE GENOMIC DNA]</scope>
</reference>
<keyword evidence="4" id="KW-0804">Transcription</keyword>
<gene>
    <name evidence="8" type="ORF">EVEC_LOCUS4457</name>
</gene>
<dbReference type="PANTHER" id="PTHR10880:SF48">
    <property type="entry name" value="MORTALITY FACTOR 4 LIKE 2"/>
    <property type="match status" value="1"/>
</dbReference>
<evidence type="ECO:0000256" key="2">
    <source>
        <dbReference type="ARBA" id="ARBA00022853"/>
    </source>
</evidence>
<dbReference type="OrthoDB" id="124855at2759"/>
<dbReference type="AlphaFoldDB" id="A0A0N4V3V1"/>
<dbReference type="GO" id="GO:0006355">
    <property type="term" value="P:regulation of DNA-templated transcription"/>
    <property type="evidence" value="ECO:0007669"/>
    <property type="project" value="InterPro"/>
</dbReference>
<dbReference type="STRING" id="51028.A0A0N4V3V1"/>
<dbReference type="Proteomes" id="UP000274131">
    <property type="component" value="Unassembled WGS sequence"/>
</dbReference>
<reference evidence="10" key="1">
    <citation type="submission" date="2017-02" db="UniProtKB">
        <authorList>
            <consortium name="WormBaseParasite"/>
        </authorList>
    </citation>
    <scope>IDENTIFICATION</scope>
</reference>
<dbReference type="Gene3D" id="1.10.274.30">
    <property type="entry name" value="MRG domain"/>
    <property type="match status" value="1"/>
</dbReference>
<keyword evidence="3" id="KW-0805">Transcription regulation</keyword>
<evidence type="ECO:0000256" key="5">
    <source>
        <dbReference type="ARBA" id="ARBA00023242"/>
    </source>
</evidence>
<dbReference type="InterPro" id="IPR016197">
    <property type="entry name" value="Chromo-like_dom_sf"/>
</dbReference>
<evidence type="ECO:0000259" key="7">
    <source>
        <dbReference type="Pfam" id="PF05712"/>
    </source>
</evidence>
<dbReference type="GO" id="GO:0006325">
    <property type="term" value="P:chromatin organization"/>
    <property type="evidence" value="ECO:0007669"/>
    <property type="project" value="UniProtKB-KW"/>
</dbReference>
<dbReference type="PROSITE" id="PS51640">
    <property type="entry name" value="MRG"/>
    <property type="match status" value="1"/>
</dbReference>
<dbReference type="InterPro" id="IPR008676">
    <property type="entry name" value="MRG"/>
</dbReference>
<evidence type="ECO:0000256" key="6">
    <source>
        <dbReference type="SAM" id="MobiDB-lite"/>
    </source>
</evidence>
<evidence type="ECO:0000313" key="10">
    <source>
        <dbReference type="WBParaSite" id="EVEC_0000474901-mRNA-1"/>
    </source>
</evidence>
<dbReference type="EMBL" id="UXUI01007863">
    <property type="protein sequence ID" value="VDD89706.1"/>
    <property type="molecule type" value="Genomic_DNA"/>
</dbReference>
<dbReference type="Gene3D" id="2.30.30.140">
    <property type="match status" value="1"/>
</dbReference>
<dbReference type="WBParaSite" id="EVEC_0000474901-mRNA-1">
    <property type="protein sequence ID" value="EVEC_0000474901-mRNA-1"/>
    <property type="gene ID" value="EVEC_0000474901"/>
</dbReference>
<dbReference type="GO" id="GO:0005634">
    <property type="term" value="C:nucleus"/>
    <property type="evidence" value="ECO:0007669"/>
    <property type="project" value="UniProtKB-SubCell"/>
</dbReference>
<evidence type="ECO:0000256" key="4">
    <source>
        <dbReference type="ARBA" id="ARBA00023163"/>
    </source>
</evidence>
<evidence type="ECO:0000256" key="3">
    <source>
        <dbReference type="ARBA" id="ARBA00023015"/>
    </source>
</evidence>
<comment type="subcellular location">
    <subcellularLocation>
        <location evidence="1">Nucleus</location>
    </subcellularLocation>
</comment>
<dbReference type="PANTHER" id="PTHR10880">
    <property type="entry name" value="MORTALITY FACTOR 4-LIKE PROTEIN"/>
    <property type="match status" value="1"/>
</dbReference>
<dbReference type="InterPro" id="IPR026541">
    <property type="entry name" value="MRG_dom"/>
</dbReference>
<evidence type="ECO:0000313" key="9">
    <source>
        <dbReference type="Proteomes" id="UP000274131"/>
    </source>
</evidence>
<evidence type="ECO:0000313" key="8">
    <source>
        <dbReference type="EMBL" id="VDD89706.1"/>
    </source>
</evidence>
<name>A0A0N4V3V1_ENTVE</name>
<protein>
    <submittedName>
        <fullName evidence="10">MRG domain-containing protein</fullName>
    </submittedName>
</protein>
<dbReference type="InterPro" id="IPR038217">
    <property type="entry name" value="MRG_C_sf"/>
</dbReference>
<keyword evidence="9" id="KW-1185">Reference proteome</keyword>
<feature type="region of interest" description="Disordered" evidence="6">
    <location>
        <begin position="114"/>
        <end position="145"/>
    </location>
</feature>
<feature type="domain" description="MRG" evidence="7">
    <location>
        <begin position="140"/>
        <end position="346"/>
    </location>
</feature>
<dbReference type="Pfam" id="PF05712">
    <property type="entry name" value="MRG"/>
    <property type="match status" value="1"/>
</dbReference>
<keyword evidence="2" id="KW-0156">Chromatin regulator</keyword>
<evidence type="ECO:0000256" key="1">
    <source>
        <dbReference type="ARBA" id="ARBA00004123"/>
    </source>
</evidence>
<dbReference type="GO" id="GO:0035267">
    <property type="term" value="C:NuA4 histone acetyltransferase complex"/>
    <property type="evidence" value="ECO:0007669"/>
    <property type="project" value="TreeGrafter"/>
</dbReference>
<dbReference type="SUPFAM" id="SSF54160">
    <property type="entry name" value="Chromo domain-like"/>
    <property type="match status" value="1"/>
</dbReference>
<organism evidence="10">
    <name type="scientific">Enterobius vermicularis</name>
    <name type="common">Human pinworm</name>
    <dbReference type="NCBI Taxonomy" id="51028"/>
    <lineage>
        <taxon>Eukaryota</taxon>
        <taxon>Metazoa</taxon>
        <taxon>Ecdysozoa</taxon>
        <taxon>Nematoda</taxon>
        <taxon>Chromadorea</taxon>
        <taxon>Rhabditida</taxon>
        <taxon>Spirurina</taxon>
        <taxon>Oxyuridomorpha</taxon>
        <taxon>Oxyuroidea</taxon>
        <taxon>Oxyuridae</taxon>
        <taxon>Enterobius</taxon>
    </lineage>
</organism>
<sequence>MKKKMARKKVRRRTVEFAVTAGNADRFSGTIQRTLTYTPNTKILCKDWNGLYYDAKVLRVEELPDASLVYGWSSRFDTRIREVDLKERVLPFTEKNAKIAEEWKQRVSYGSRFRRKSNRRDTSKRSRIRPAESCGQTEGENRQKPVSVDDIELELTDELERLLIYDQEKILGEKSLHRIPAQFTVEDILNQYLDHLVKYANRQETDSSFDNDIKLAKECVDGIKEYFNNYLWSQLLYNSERIQFIDFLRQRAKVFGFPQVNISLRNCNLKDLHELGVLLNCEPANVYGYVHLLRLFCKFATFLKFADWGATSQSTIRTAIEQLEKCARYLDYSSEKYFDCEADYVSSSGDS</sequence>